<dbReference type="PANTHER" id="PTHR24020">
    <property type="entry name" value="COLLAGEN ALPHA"/>
    <property type="match status" value="1"/>
</dbReference>
<name>K1PMT3_MAGGI</name>
<proteinExistence type="predicted"/>
<dbReference type="SUPFAM" id="SSF53300">
    <property type="entry name" value="vWA-like"/>
    <property type="match status" value="1"/>
</dbReference>
<dbReference type="AlphaFoldDB" id="K1PMT3"/>
<dbReference type="Pfam" id="PF00092">
    <property type="entry name" value="VWA"/>
    <property type="match status" value="1"/>
</dbReference>
<dbReference type="InterPro" id="IPR036465">
    <property type="entry name" value="vWFA_dom_sf"/>
</dbReference>
<dbReference type="InterPro" id="IPR003410">
    <property type="entry name" value="HYR_dom"/>
</dbReference>
<dbReference type="EMBL" id="JH816511">
    <property type="protein sequence ID" value="EKC20164.1"/>
    <property type="molecule type" value="Genomic_DNA"/>
</dbReference>
<dbReference type="Gene3D" id="3.40.50.410">
    <property type="entry name" value="von Willebrand factor, type A domain"/>
    <property type="match status" value="1"/>
</dbReference>
<dbReference type="GO" id="GO:0005581">
    <property type="term" value="C:collagen trimer"/>
    <property type="evidence" value="ECO:0007669"/>
    <property type="project" value="UniProtKB-KW"/>
</dbReference>
<sequence length="290" mass="32749">MVGGFQIGPNDVRMASVTFSSAVHDTFQFSEYNSVESLRNRVLKIPYDSGGTNTQLALQYARVTSFSYARSGVSKIAVVITDGKSNSKPKTLDEAEKLRNSGVIIFSVGVGSGVDRTELEGMASKSTYVFDVATFNALESIRERLTKTACEDIQPPVVHRCPSDIQEFSSLRFLNITWTGPNFTDPFHHDVDVTTNYPENGSTFFWGDYTAIYTALKQYNGLRSVCTFNISVRRRVRTSDDKIYSFRRCDDEEKDKMRGKYLDVLKKSSLRRLCNRYADLCKKENVDVQC</sequence>
<keyword evidence="1" id="KW-0176">Collagen</keyword>
<reference evidence="1" key="1">
    <citation type="journal article" date="2012" name="Nature">
        <title>The oyster genome reveals stress adaptation and complexity of shell formation.</title>
        <authorList>
            <person name="Zhang G."/>
            <person name="Fang X."/>
            <person name="Guo X."/>
            <person name="Li L."/>
            <person name="Luo R."/>
            <person name="Xu F."/>
            <person name="Yang P."/>
            <person name="Zhang L."/>
            <person name="Wang X."/>
            <person name="Qi H."/>
            <person name="Xiong Z."/>
            <person name="Que H."/>
            <person name="Xie Y."/>
            <person name="Holland P.W."/>
            <person name="Paps J."/>
            <person name="Zhu Y."/>
            <person name="Wu F."/>
            <person name="Chen Y."/>
            <person name="Wang J."/>
            <person name="Peng C."/>
            <person name="Meng J."/>
            <person name="Yang L."/>
            <person name="Liu J."/>
            <person name="Wen B."/>
            <person name="Zhang N."/>
            <person name="Huang Z."/>
            <person name="Zhu Q."/>
            <person name="Feng Y."/>
            <person name="Mount A."/>
            <person name="Hedgecock D."/>
            <person name="Xu Z."/>
            <person name="Liu Y."/>
            <person name="Domazet-Loso T."/>
            <person name="Du Y."/>
            <person name="Sun X."/>
            <person name="Zhang S."/>
            <person name="Liu B."/>
            <person name="Cheng P."/>
            <person name="Jiang X."/>
            <person name="Li J."/>
            <person name="Fan D."/>
            <person name="Wang W."/>
            <person name="Fu W."/>
            <person name="Wang T."/>
            <person name="Wang B."/>
            <person name="Zhang J."/>
            <person name="Peng Z."/>
            <person name="Li Y."/>
            <person name="Li N."/>
            <person name="Wang J."/>
            <person name="Chen M."/>
            <person name="He Y."/>
            <person name="Tan F."/>
            <person name="Song X."/>
            <person name="Zheng Q."/>
            <person name="Huang R."/>
            <person name="Yang H."/>
            <person name="Du X."/>
            <person name="Chen L."/>
            <person name="Yang M."/>
            <person name="Gaffney P.M."/>
            <person name="Wang S."/>
            <person name="Luo L."/>
            <person name="She Z."/>
            <person name="Ming Y."/>
            <person name="Huang W."/>
            <person name="Zhang S."/>
            <person name="Huang B."/>
            <person name="Zhang Y."/>
            <person name="Qu T."/>
            <person name="Ni P."/>
            <person name="Miao G."/>
            <person name="Wang J."/>
            <person name="Wang Q."/>
            <person name="Steinberg C.E."/>
            <person name="Wang H."/>
            <person name="Li N."/>
            <person name="Qian L."/>
            <person name="Zhang G."/>
            <person name="Li Y."/>
            <person name="Yang H."/>
            <person name="Liu X."/>
            <person name="Wang J."/>
            <person name="Yin Y."/>
            <person name="Wang J."/>
        </authorList>
    </citation>
    <scope>NUCLEOTIDE SEQUENCE [LARGE SCALE GENOMIC DNA]</scope>
    <source>
        <strain evidence="1">05x7-T-G4-1.051#20</strain>
    </source>
</reference>
<dbReference type="PROSITE" id="PS50825">
    <property type="entry name" value="HYR"/>
    <property type="match status" value="1"/>
</dbReference>
<dbReference type="InParanoid" id="K1PMT3"/>
<dbReference type="PROSITE" id="PS50234">
    <property type="entry name" value="VWFA"/>
    <property type="match status" value="1"/>
</dbReference>
<dbReference type="InterPro" id="IPR050525">
    <property type="entry name" value="ECM_Assembly_Org"/>
</dbReference>
<dbReference type="PANTHER" id="PTHR24020:SF87">
    <property type="entry name" value="COLLAGEN ALPHA-1(VI) CHAIN-LIKE"/>
    <property type="match status" value="1"/>
</dbReference>
<protein>
    <submittedName>
        <fullName evidence="1">Collagen alpha-1(XII) chain</fullName>
    </submittedName>
</protein>
<dbReference type="Pfam" id="PF02494">
    <property type="entry name" value="HYR"/>
    <property type="match status" value="1"/>
</dbReference>
<organism evidence="1">
    <name type="scientific">Magallana gigas</name>
    <name type="common">Pacific oyster</name>
    <name type="synonym">Crassostrea gigas</name>
    <dbReference type="NCBI Taxonomy" id="29159"/>
    <lineage>
        <taxon>Eukaryota</taxon>
        <taxon>Metazoa</taxon>
        <taxon>Spiralia</taxon>
        <taxon>Lophotrochozoa</taxon>
        <taxon>Mollusca</taxon>
        <taxon>Bivalvia</taxon>
        <taxon>Autobranchia</taxon>
        <taxon>Pteriomorphia</taxon>
        <taxon>Ostreida</taxon>
        <taxon>Ostreoidea</taxon>
        <taxon>Ostreidae</taxon>
        <taxon>Magallana</taxon>
    </lineage>
</organism>
<evidence type="ECO:0000313" key="1">
    <source>
        <dbReference type="EMBL" id="EKC20164.1"/>
    </source>
</evidence>
<accession>K1PMT3</accession>
<dbReference type="SMART" id="SM00327">
    <property type="entry name" value="VWA"/>
    <property type="match status" value="1"/>
</dbReference>
<gene>
    <name evidence="1" type="ORF">CGI_10006681</name>
</gene>
<dbReference type="InterPro" id="IPR002035">
    <property type="entry name" value="VWF_A"/>
</dbReference>
<dbReference type="HOGENOM" id="CLU_960588_0_0_1"/>
<dbReference type="CDD" id="cd01450">
    <property type="entry name" value="vWFA_subfamily_ECM"/>
    <property type="match status" value="1"/>
</dbReference>